<evidence type="ECO:0000256" key="8">
    <source>
        <dbReference type="RuleBase" id="RU363043"/>
    </source>
</evidence>
<dbReference type="InterPro" id="IPR035906">
    <property type="entry name" value="MetI-like_sf"/>
</dbReference>
<name>A0A1M5Y6R7_9FIRM</name>
<keyword evidence="4 8" id="KW-1003">Cell membrane</keyword>
<dbReference type="AlphaFoldDB" id="A0A1M5Y6R7"/>
<feature type="transmembrane region" description="Helical" evidence="8">
    <location>
        <begin position="27"/>
        <end position="53"/>
    </location>
</feature>
<proteinExistence type="inferred from homology"/>
<gene>
    <name evidence="10" type="ORF">SAMN02745823_02281</name>
</gene>
<evidence type="ECO:0000256" key="7">
    <source>
        <dbReference type="ARBA" id="ARBA00023136"/>
    </source>
</evidence>
<dbReference type="Proteomes" id="UP000183995">
    <property type="component" value="Unassembled WGS sequence"/>
</dbReference>
<dbReference type="GO" id="GO:0005315">
    <property type="term" value="F:phosphate transmembrane transporter activity"/>
    <property type="evidence" value="ECO:0007669"/>
    <property type="project" value="InterPro"/>
</dbReference>
<comment type="similarity">
    <text evidence="2 8">Belongs to the binding-protein-dependent transport system permease family. CysTW subfamily.</text>
</comment>
<accession>A0A1M5Y6R7</accession>
<dbReference type="GO" id="GO:0005886">
    <property type="term" value="C:plasma membrane"/>
    <property type="evidence" value="ECO:0007669"/>
    <property type="project" value="UniProtKB-SubCell"/>
</dbReference>
<protein>
    <recommendedName>
        <fullName evidence="8">Phosphate transport system permease protein PstA</fullName>
    </recommendedName>
</protein>
<feature type="transmembrane region" description="Helical" evidence="8">
    <location>
        <begin position="116"/>
        <end position="134"/>
    </location>
</feature>
<sequence>MRTAQFDQSIVQKNNKRRRSQDKTATIALYAVAGLFLLLLAAITLYVIGRGVISFTPKYLSFQKDGLGVELFNTVYMVFLSLVISVPLGVGAGLYMAEYAKSGRLTNIIRTSIETLSSLPSIVLGLFGFLVFVLLEKATWNMFAGILTLSIISIPLLTRVTEDAVREIPNTYREGSYGIGATKWQTITKILLPASMNRITTGVVLAAGRSFGEAAALIYTSGLTSDVDFTNWNPLSHTSPLNIFRTADTLAVRIWYLKTSSILPDKYELADMAAAVLIILVFVFNLTARYLRRRSSLK</sequence>
<dbReference type="CDD" id="cd06261">
    <property type="entry name" value="TM_PBP2"/>
    <property type="match status" value="1"/>
</dbReference>
<evidence type="ECO:0000256" key="3">
    <source>
        <dbReference type="ARBA" id="ARBA00022448"/>
    </source>
</evidence>
<reference evidence="10 11" key="1">
    <citation type="submission" date="2016-11" db="EMBL/GenBank/DDBJ databases">
        <authorList>
            <person name="Jaros S."/>
            <person name="Januszkiewicz K."/>
            <person name="Wedrychowicz H."/>
        </authorList>
    </citation>
    <scope>NUCLEOTIDE SEQUENCE [LARGE SCALE GENOMIC DNA]</scope>
    <source>
        <strain evidence="10 11">DSM 10068</strain>
    </source>
</reference>
<comment type="caution">
    <text evidence="8">Lacks conserved residue(s) required for the propagation of feature annotation.</text>
</comment>
<dbReference type="EMBL" id="FQXV01000007">
    <property type="protein sequence ID" value="SHI07656.1"/>
    <property type="molecule type" value="Genomic_DNA"/>
</dbReference>
<evidence type="ECO:0000313" key="11">
    <source>
        <dbReference type="Proteomes" id="UP000183995"/>
    </source>
</evidence>
<dbReference type="PANTHER" id="PTHR43470">
    <property type="entry name" value="PHOSPHATE TRANSPORT SYSTEM PERMEASE PROTEIN PSTA-RELATED"/>
    <property type="match status" value="1"/>
</dbReference>
<feature type="transmembrane region" description="Helical" evidence="8">
    <location>
        <begin position="272"/>
        <end position="291"/>
    </location>
</feature>
<evidence type="ECO:0000256" key="1">
    <source>
        <dbReference type="ARBA" id="ARBA00004651"/>
    </source>
</evidence>
<evidence type="ECO:0000256" key="6">
    <source>
        <dbReference type="ARBA" id="ARBA00022989"/>
    </source>
</evidence>
<dbReference type="Gene3D" id="1.10.3720.10">
    <property type="entry name" value="MetI-like"/>
    <property type="match status" value="1"/>
</dbReference>
<keyword evidence="5 8" id="KW-0812">Transmembrane</keyword>
<dbReference type="Pfam" id="PF00528">
    <property type="entry name" value="BPD_transp_1"/>
    <property type="match status" value="1"/>
</dbReference>
<evidence type="ECO:0000256" key="5">
    <source>
        <dbReference type="ARBA" id="ARBA00022692"/>
    </source>
</evidence>
<dbReference type="InterPro" id="IPR000515">
    <property type="entry name" value="MetI-like"/>
</dbReference>
<comment type="subcellular location">
    <subcellularLocation>
        <location evidence="1 8">Cell membrane</location>
        <topology evidence="1 8">Multi-pass membrane protein</topology>
    </subcellularLocation>
</comment>
<evidence type="ECO:0000313" key="10">
    <source>
        <dbReference type="EMBL" id="SHI07656.1"/>
    </source>
</evidence>
<keyword evidence="6 8" id="KW-1133">Transmembrane helix</keyword>
<dbReference type="OrthoDB" id="9785113at2"/>
<dbReference type="SUPFAM" id="SSF161098">
    <property type="entry name" value="MetI-like"/>
    <property type="match status" value="1"/>
</dbReference>
<dbReference type="NCBIfam" id="TIGR00974">
    <property type="entry name" value="3a0107s02c"/>
    <property type="match status" value="1"/>
</dbReference>
<keyword evidence="3" id="KW-0813">Transport</keyword>
<dbReference type="GO" id="GO:0035435">
    <property type="term" value="P:phosphate ion transmembrane transport"/>
    <property type="evidence" value="ECO:0007669"/>
    <property type="project" value="InterPro"/>
</dbReference>
<evidence type="ECO:0000259" key="9">
    <source>
        <dbReference type="PROSITE" id="PS50928"/>
    </source>
</evidence>
<keyword evidence="7 8" id="KW-0472">Membrane</keyword>
<evidence type="ECO:0000256" key="4">
    <source>
        <dbReference type="ARBA" id="ARBA00022475"/>
    </source>
</evidence>
<feature type="domain" description="ABC transmembrane type-1" evidence="9">
    <location>
        <begin position="71"/>
        <end position="288"/>
    </location>
</feature>
<organism evidence="10 11">
    <name type="scientific">Sporobacter termitidis DSM 10068</name>
    <dbReference type="NCBI Taxonomy" id="1123282"/>
    <lineage>
        <taxon>Bacteria</taxon>
        <taxon>Bacillati</taxon>
        <taxon>Bacillota</taxon>
        <taxon>Clostridia</taxon>
        <taxon>Eubacteriales</taxon>
        <taxon>Oscillospiraceae</taxon>
        <taxon>Sporobacter</taxon>
    </lineage>
</organism>
<dbReference type="PANTHER" id="PTHR43470:SF4">
    <property type="entry name" value="ABC TRANSPORTER PERMEASE PROTEIN YQGI-RELATED"/>
    <property type="match status" value="1"/>
</dbReference>
<dbReference type="PROSITE" id="PS50928">
    <property type="entry name" value="ABC_TM1"/>
    <property type="match status" value="1"/>
</dbReference>
<evidence type="ECO:0000256" key="2">
    <source>
        <dbReference type="ARBA" id="ARBA00007069"/>
    </source>
</evidence>
<feature type="transmembrane region" description="Helical" evidence="8">
    <location>
        <begin position="73"/>
        <end position="95"/>
    </location>
</feature>
<keyword evidence="11" id="KW-1185">Reference proteome</keyword>
<dbReference type="STRING" id="1123282.SAMN02745823_02281"/>
<dbReference type="RefSeq" id="WP_073078991.1">
    <property type="nucleotide sequence ID" value="NZ_FQXV01000007.1"/>
</dbReference>
<dbReference type="InterPro" id="IPR005672">
    <property type="entry name" value="Phosphate_PstA"/>
</dbReference>